<organism evidence="3 4">
    <name type="scientific">Cellulomonas humilata</name>
    <dbReference type="NCBI Taxonomy" id="144055"/>
    <lineage>
        <taxon>Bacteria</taxon>
        <taxon>Bacillati</taxon>
        <taxon>Actinomycetota</taxon>
        <taxon>Actinomycetes</taxon>
        <taxon>Micrococcales</taxon>
        <taxon>Cellulomonadaceae</taxon>
        <taxon>Cellulomonas</taxon>
    </lineage>
</organism>
<keyword evidence="2" id="KW-1133">Transmembrane helix</keyword>
<evidence type="ECO:0000256" key="1">
    <source>
        <dbReference type="SAM" id="MobiDB-lite"/>
    </source>
</evidence>
<feature type="compositionally biased region" description="Polar residues" evidence="1">
    <location>
        <begin position="82"/>
        <end position="91"/>
    </location>
</feature>
<evidence type="ECO:0000313" key="3">
    <source>
        <dbReference type="EMBL" id="MDQ0373652.1"/>
    </source>
</evidence>
<keyword evidence="2" id="KW-0812">Transmembrane</keyword>
<feature type="transmembrane region" description="Helical" evidence="2">
    <location>
        <begin position="181"/>
        <end position="199"/>
    </location>
</feature>
<dbReference type="Proteomes" id="UP001239626">
    <property type="component" value="Unassembled WGS sequence"/>
</dbReference>
<proteinExistence type="predicted"/>
<comment type="caution">
    <text evidence="3">The sequence shown here is derived from an EMBL/GenBank/DDBJ whole genome shotgun (WGS) entry which is preliminary data.</text>
</comment>
<protein>
    <submittedName>
        <fullName evidence="3">Uncharacterized protein</fullName>
    </submittedName>
</protein>
<feature type="compositionally biased region" description="Low complexity" evidence="1">
    <location>
        <begin position="25"/>
        <end position="44"/>
    </location>
</feature>
<keyword evidence="4" id="KW-1185">Reference proteome</keyword>
<gene>
    <name evidence="3" type="ORF">J2X26_001963</name>
</gene>
<keyword evidence="2" id="KW-0472">Membrane</keyword>
<feature type="region of interest" description="Disordered" evidence="1">
    <location>
        <begin position="1"/>
        <end position="93"/>
    </location>
</feature>
<reference evidence="3 4" key="1">
    <citation type="submission" date="2023-07" db="EMBL/GenBank/DDBJ databases">
        <title>Sorghum-associated microbial communities from plants grown in Nebraska, USA.</title>
        <authorList>
            <person name="Schachtman D."/>
        </authorList>
    </citation>
    <scope>NUCLEOTIDE SEQUENCE [LARGE SCALE GENOMIC DNA]</scope>
    <source>
        <strain evidence="3 4">BE332</strain>
    </source>
</reference>
<dbReference type="EMBL" id="JAUSVB010000002">
    <property type="protein sequence ID" value="MDQ0373652.1"/>
    <property type="molecule type" value="Genomic_DNA"/>
</dbReference>
<sequence length="216" mass="22241">MAPRPDDSDDGVQPTGADVPPSSTDAAAELPADGPDGAPDHAAPQQPTDDEVWAAIVAELGELDGYDGAEPSPAPESVPPTGASSEPTSGLSFPVAPWVADRRVVRPAADATPELSGRDWDGTSQIDDAEASIDAEEHFVPPDPGPVLGGDPLLTMAWCAAAGVPIFLLIVLVVWRDAPPALVQAAAALFVVGVGVLLWRMPHRRDPDDDDTGAVV</sequence>
<evidence type="ECO:0000256" key="2">
    <source>
        <dbReference type="SAM" id="Phobius"/>
    </source>
</evidence>
<evidence type="ECO:0000313" key="4">
    <source>
        <dbReference type="Proteomes" id="UP001239626"/>
    </source>
</evidence>
<accession>A0ABU0EEL8</accession>
<dbReference type="RefSeq" id="WP_307491826.1">
    <property type="nucleotide sequence ID" value="NZ_JAUSVB010000002.1"/>
</dbReference>
<name>A0ABU0EEL8_9CELL</name>
<feature type="transmembrane region" description="Helical" evidence="2">
    <location>
        <begin position="153"/>
        <end position="175"/>
    </location>
</feature>